<feature type="transmembrane region" description="Helical" evidence="16">
    <location>
        <begin position="1579"/>
        <end position="1604"/>
    </location>
</feature>
<keyword evidence="6" id="KW-0479">Metal-binding</keyword>
<evidence type="ECO:0000256" key="9">
    <source>
        <dbReference type="ARBA" id="ARBA00022824"/>
    </source>
</evidence>
<dbReference type="Pfam" id="PF03901">
    <property type="entry name" value="Glyco_transf_22"/>
    <property type="match status" value="1"/>
</dbReference>
<dbReference type="GO" id="GO:0016757">
    <property type="term" value="F:glycosyltransferase activity"/>
    <property type="evidence" value="ECO:0007669"/>
    <property type="project" value="UniProtKB-KW"/>
</dbReference>
<evidence type="ECO:0000256" key="3">
    <source>
        <dbReference type="ARBA" id="ARBA00022676"/>
    </source>
</evidence>
<evidence type="ECO:0000256" key="15">
    <source>
        <dbReference type="SAM" id="MobiDB-lite"/>
    </source>
</evidence>
<dbReference type="Pfam" id="PF19039">
    <property type="entry name" value="ASK_PH"/>
    <property type="match status" value="1"/>
</dbReference>
<evidence type="ECO:0000256" key="16">
    <source>
        <dbReference type="SAM" id="Phobius"/>
    </source>
</evidence>
<evidence type="ECO:0000256" key="10">
    <source>
        <dbReference type="ARBA" id="ARBA00022840"/>
    </source>
</evidence>
<protein>
    <recommendedName>
        <fullName evidence="17">Protein kinase domain-containing protein</fullName>
    </recommendedName>
</protein>
<comment type="subcellular location">
    <subcellularLocation>
        <location evidence="1">Endoplasmic reticulum membrane</location>
        <topology evidence="1">Multi-pass membrane protein</topology>
    </subcellularLocation>
</comment>
<keyword evidence="12" id="KW-0175">Coiled coil</keyword>
<keyword evidence="10 14" id="KW-0067">ATP-binding</keyword>
<evidence type="ECO:0000256" key="1">
    <source>
        <dbReference type="ARBA" id="ARBA00004477"/>
    </source>
</evidence>
<feature type="transmembrane region" description="Helical" evidence="16">
    <location>
        <begin position="1743"/>
        <end position="1760"/>
    </location>
</feature>
<keyword evidence="13 16" id="KW-0472">Membrane</keyword>
<dbReference type="PROSITE" id="PS00108">
    <property type="entry name" value="PROTEIN_KINASE_ST"/>
    <property type="match status" value="1"/>
</dbReference>
<feature type="compositionally biased region" description="Polar residues" evidence="15">
    <location>
        <begin position="1237"/>
        <end position="1249"/>
    </location>
</feature>
<dbReference type="PANTHER" id="PTHR11584">
    <property type="entry name" value="SERINE/THREONINE PROTEIN KINASE"/>
    <property type="match status" value="1"/>
</dbReference>
<dbReference type="PROSITE" id="PS50011">
    <property type="entry name" value="PROTEIN_KINASE_DOM"/>
    <property type="match status" value="1"/>
</dbReference>
<accession>A0A7R8XI04</accession>
<evidence type="ECO:0000256" key="6">
    <source>
        <dbReference type="ARBA" id="ARBA00022723"/>
    </source>
</evidence>
<dbReference type="InterPro" id="IPR000719">
    <property type="entry name" value="Prot_kinase_dom"/>
</dbReference>
<dbReference type="Pfam" id="PF13281">
    <property type="entry name" value="MAP3K_TRAF_bd"/>
    <property type="match status" value="1"/>
</dbReference>
<proteinExistence type="predicted"/>
<dbReference type="EMBL" id="CAJPEV010001119">
    <property type="protein sequence ID" value="CAG0890849.1"/>
    <property type="molecule type" value="Genomic_DNA"/>
</dbReference>
<dbReference type="CDD" id="cd06624">
    <property type="entry name" value="STKc_ASK"/>
    <property type="match status" value="1"/>
</dbReference>
<dbReference type="PANTHER" id="PTHR11584:SF394">
    <property type="entry name" value="APOPTOTIC SIGNAL-REGULATING KINASE 1, ISOFORM C"/>
    <property type="match status" value="1"/>
</dbReference>
<dbReference type="Pfam" id="PF20309">
    <property type="entry name" value="DRHyd-ASK"/>
    <property type="match status" value="1"/>
</dbReference>
<evidence type="ECO:0000256" key="2">
    <source>
        <dbReference type="ARBA" id="ARBA00022527"/>
    </source>
</evidence>
<dbReference type="FunFam" id="1.10.510.10:FF:000054">
    <property type="entry name" value="Mitogen-activated protein kinase kinase kinase 5"/>
    <property type="match status" value="1"/>
</dbReference>
<dbReference type="InterPro" id="IPR025136">
    <property type="entry name" value="MAP3K_TRAF-bd"/>
</dbReference>
<dbReference type="SUPFAM" id="SSF56112">
    <property type="entry name" value="Protein kinase-like (PK-like)"/>
    <property type="match status" value="1"/>
</dbReference>
<feature type="region of interest" description="Disordered" evidence="15">
    <location>
        <begin position="1311"/>
        <end position="1334"/>
    </location>
</feature>
<evidence type="ECO:0000256" key="4">
    <source>
        <dbReference type="ARBA" id="ARBA00022679"/>
    </source>
</evidence>
<name>A0A7R8XI04_9CRUS</name>
<dbReference type="GO" id="GO:0005789">
    <property type="term" value="C:endoplasmic reticulum membrane"/>
    <property type="evidence" value="ECO:0007669"/>
    <property type="project" value="UniProtKB-SubCell"/>
</dbReference>
<keyword evidence="8" id="KW-0418">Kinase</keyword>
<dbReference type="GO" id="GO:0000165">
    <property type="term" value="P:MAPK cascade"/>
    <property type="evidence" value="ECO:0007669"/>
    <property type="project" value="InterPro"/>
</dbReference>
<dbReference type="Gene3D" id="3.30.200.20">
    <property type="entry name" value="Phosphorylase Kinase, domain 1"/>
    <property type="match status" value="1"/>
</dbReference>
<feature type="transmembrane region" description="Helical" evidence="16">
    <location>
        <begin position="1706"/>
        <end position="1723"/>
    </location>
</feature>
<keyword evidence="11 16" id="KW-1133">Transmembrane helix</keyword>
<dbReference type="GO" id="GO:0046872">
    <property type="term" value="F:metal ion binding"/>
    <property type="evidence" value="ECO:0007669"/>
    <property type="project" value="UniProtKB-KW"/>
</dbReference>
<dbReference type="PROSITE" id="PS00107">
    <property type="entry name" value="PROTEIN_KINASE_ATP"/>
    <property type="match status" value="1"/>
</dbReference>
<keyword evidence="3" id="KW-0328">Glycosyltransferase</keyword>
<keyword evidence="19" id="KW-1185">Reference proteome</keyword>
<dbReference type="GO" id="GO:0004674">
    <property type="term" value="F:protein serine/threonine kinase activity"/>
    <property type="evidence" value="ECO:0007669"/>
    <property type="project" value="UniProtKB-KW"/>
</dbReference>
<keyword evidence="2" id="KW-0723">Serine/threonine-protein kinase</keyword>
<dbReference type="InterPro" id="IPR008271">
    <property type="entry name" value="Ser/Thr_kinase_AS"/>
</dbReference>
<keyword evidence="4" id="KW-0808">Transferase</keyword>
<dbReference type="GO" id="GO:0005524">
    <property type="term" value="F:ATP binding"/>
    <property type="evidence" value="ECO:0007669"/>
    <property type="project" value="UniProtKB-UniRule"/>
</dbReference>
<evidence type="ECO:0000256" key="8">
    <source>
        <dbReference type="ARBA" id="ARBA00022777"/>
    </source>
</evidence>
<dbReference type="InterPro" id="IPR046873">
    <property type="entry name" value="HisK-N-like"/>
</dbReference>
<sequence length="1901" mass="213458">MSDGEMGLSSPSACSGPPSVVSSNSTLCCTGGPPRGKMDVACVIDLQTDKLGHRHIAFEHIKTACSSIGATFHHVQFERLDFGETNVLDVFYNADVAVVDLSVQLQQSSLFYHLGVRESFGMRQNILLCNSRESHISVAMKLSCSSYTFMAYEISDARDQCIVVDWANRLTGSVVGEDASSCSAEKGLSLNVLMKCLLRDVEIQAKAHMREKFLNDLRKARENLSGTELATALGNLCRRLDDPNLISGDVILNMLISFREIQDYDAMVQLVDNLNTVPNHRDCLKSPAIIFSYAFALNRRNQAGDREKALEVIRNALEKKEYLVPDIICLCGRIYKDKYVESGHADLESLDQAIYWYRKGFEVQPNEYAGVNLATLLKIKGNTFSTSAELQHIGIDKSYSLVMSSSVFPGLVLNNLIGRKGSLASLKDYWDVATFFEISVLAEDYGKALQAAECMFRLKPPNWYLKSTIGNIRLISKFSKKPGSEDEGYGSAEEEIFEFWLDYFVEAINGDVGDAIRFPILILEPNKVYMPSYVNVNMGAEVKSLQIWNLCLEKMRGKCRQVHDFLFLADMIRGVSLYKRDERCLFVYVQQNADDFQMFFPSEEHRKRFYNLVKEMTADQERIGPCLDLDVSTGGPIQYEYEHDEYGKKVVLGRGTYGIVYAARDLTTQVRVAIKEVPEKNLGDVQPLHEEIRLHSQLRHRNIVQYLGSLSEDGFFKIFMEQVPGGSLSALLRSKWGPLKENEATIAFYTRQILEGLKYLHDQKIVHRDIKGDNVLVNTYSGVVKISDFGTSKRLAGICPSTETFTGTLQYMAPEVIDKGQRGYGAPADIWSLGCTIVEMATGQPPFMELGSPEAAMFKVGYYKMHPAIPEELSDKASSFILRCFEPDPQKRATAAELLEDPFLLQIKGRAKKKMCRLTTPQMEFHRSISVPPAIGRGQVTGVQPSCGPLPGTVYGMNHNLDTTSTTDHNPAVSIDNQGSLQLCMTPGWSMDHSAPHFNASVSDGGTFGDGDETPTPLPMRRRGSSNVSIGISIPSPEVLVGDGDPGSTPVEGDGFYLLKKDSQRRTTLAKVMANDELKIAEVWLQSLQTEVREPLLALEHLVVLMRGLREFILKQEKNALAQGISSLKVALDFDGMAINQIQLALYLFHDAVNRVLKNHHIKPHWMFALDNLVRSAVQSAISILSPDLGANLAGRDRSDVRDRDDTTAPSLSSFPSQLQVLEDGNGVVGGARAGEGSTSGVSTINSHKSSADEGSMEQRLAEVSQQNCSLIEKLISTKEALRNLLKMSVDETQLQMALLQRLREQEKVVEMDRAEDKEEQEEAGEDSQQMERKKEKEKLRAWLEDLHLDDASIQKVIDEAYTLEDLLVHVSRDDLRHISLRLVSASFHPSYIHPDEFLQSTEPMAHKVFGYNASMAWEFQTETPIRGSFFLQLLIGLPYLILRGVFGDADVPASALLAYPRLAFAGFSLLADWGYSRTCHDAGIHPNLLPFSTSLTLVVFGVKTFSNSIETVLFSLLLSCVVHGWSVPQTRALQALPVGLLLVLGTWNRPTFLIFASIPILFFLFLPVSSMWMRQGFLMISSAFISFLTVVSADFIFYGQWTITPWNFFLYNQDPRNLAQHGLHPKGLTAFLFAPLLFGLLYYKGFETCIYVFRCRFRILHANQFPRFAWRREQADEIVHLVSLMMSFTLIFSLFVFSLLPHQEMRFILPLLLPLFFLQCAADQDHQMEEEGRRRRRKMAVVIHRVFSPIVIFFFWALHQGGLLGCTLKLSEVLQEKPEPGYVMAGDSYPVPQTLLRITSSIPVFVEDLGTIPGRKLVNQMQEALQTWHRLYLMIPGSSISTSEELRGFLDSECILLDRHPCHLTLERPPHPSSLLDLWNQLHLYLYECMSPPSLPITRL</sequence>
<feature type="region of interest" description="Disordered" evidence="15">
    <location>
        <begin position="1227"/>
        <end position="1261"/>
    </location>
</feature>
<dbReference type="SMART" id="SM00220">
    <property type="entry name" value="S_TKc"/>
    <property type="match status" value="1"/>
</dbReference>
<dbReference type="Pfam" id="PF00069">
    <property type="entry name" value="Pkinase"/>
    <property type="match status" value="1"/>
</dbReference>
<evidence type="ECO:0000256" key="14">
    <source>
        <dbReference type="PROSITE-ProRule" id="PRU10141"/>
    </source>
</evidence>
<dbReference type="InterPro" id="IPR017441">
    <property type="entry name" value="Protein_kinase_ATP_BS"/>
</dbReference>
<evidence type="ECO:0000313" key="19">
    <source>
        <dbReference type="Proteomes" id="UP000677054"/>
    </source>
</evidence>
<dbReference type="Pfam" id="PF20302">
    <property type="entry name" value="HisK-N-like"/>
    <property type="match status" value="1"/>
</dbReference>
<dbReference type="Proteomes" id="UP000677054">
    <property type="component" value="Unassembled WGS sequence"/>
</dbReference>
<evidence type="ECO:0000256" key="11">
    <source>
        <dbReference type="ARBA" id="ARBA00022989"/>
    </source>
</evidence>
<keyword evidence="5 16" id="KW-0812">Transmembrane</keyword>
<keyword evidence="7 14" id="KW-0547">Nucleotide-binding</keyword>
<reference evidence="18" key="1">
    <citation type="submission" date="2020-11" db="EMBL/GenBank/DDBJ databases">
        <authorList>
            <person name="Tran Van P."/>
        </authorList>
    </citation>
    <scope>NUCLEOTIDE SEQUENCE</scope>
</reference>
<feature type="transmembrane region" description="Helical" evidence="16">
    <location>
        <begin position="1679"/>
        <end position="1700"/>
    </location>
</feature>
<dbReference type="InterPro" id="IPR046872">
    <property type="entry name" value="DRHyd-ASK"/>
</dbReference>
<dbReference type="FunFam" id="3.30.200.20:FF:000487">
    <property type="entry name" value="Serine/threonine protein kinase, putative"/>
    <property type="match status" value="1"/>
</dbReference>
<dbReference type="InterPro" id="IPR011009">
    <property type="entry name" value="Kinase-like_dom_sf"/>
</dbReference>
<dbReference type="InterPro" id="IPR043969">
    <property type="entry name" value="MAP3K_PH"/>
</dbReference>
<feature type="region of interest" description="Disordered" evidence="15">
    <location>
        <begin position="1002"/>
        <end position="1023"/>
    </location>
</feature>
<keyword evidence="9" id="KW-0256">Endoplasmic reticulum</keyword>
<evidence type="ECO:0000313" key="18">
    <source>
        <dbReference type="EMBL" id="CAD7246390.1"/>
    </source>
</evidence>
<feature type="binding site" evidence="14">
    <location>
        <position position="675"/>
    </location>
    <ligand>
        <name>ATP</name>
        <dbReference type="ChEBI" id="CHEBI:30616"/>
    </ligand>
</feature>
<dbReference type="InterPro" id="IPR005599">
    <property type="entry name" value="GPI_mannosylTrfase"/>
</dbReference>
<evidence type="ECO:0000256" key="5">
    <source>
        <dbReference type="ARBA" id="ARBA00022692"/>
    </source>
</evidence>
<organism evidence="18">
    <name type="scientific">Darwinula stevensoni</name>
    <dbReference type="NCBI Taxonomy" id="69355"/>
    <lineage>
        <taxon>Eukaryota</taxon>
        <taxon>Metazoa</taxon>
        <taxon>Ecdysozoa</taxon>
        <taxon>Arthropoda</taxon>
        <taxon>Crustacea</taxon>
        <taxon>Oligostraca</taxon>
        <taxon>Ostracoda</taxon>
        <taxon>Podocopa</taxon>
        <taxon>Podocopida</taxon>
        <taxon>Darwinulocopina</taxon>
        <taxon>Darwinuloidea</taxon>
        <taxon>Darwinulidae</taxon>
        <taxon>Darwinula</taxon>
    </lineage>
</organism>
<dbReference type="EMBL" id="LR900636">
    <property type="protein sequence ID" value="CAD7246390.1"/>
    <property type="molecule type" value="Genomic_DNA"/>
</dbReference>
<dbReference type="Gene3D" id="1.10.510.10">
    <property type="entry name" value="Transferase(Phosphotransferase) domain 1"/>
    <property type="match status" value="1"/>
</dbReference>
<evidence type="ECO:0000256" key="12">
    <source>
        <dbReference type="ARBA" id="ARBA00023054"/>
    </source>
</evidence>
<dbReference type="OrthoDB" id="275301at2759"/>
<gene>
    <name evidence="18" type="ORF">DSTB1V02_LOCUS6240</name>
</gene>
<evidence type="ECO:0000256" key="13">
    <source>
        <dbReference type="ARBA" id="ARBA00023136"/>
    </source>
</evidence>
<evidence type="ECO:0000259" key="17">
    <source>
        <dbReference type="PROSITE" id="PS50011"/>
    </source>
</evidence>
<feature type="domain" description="Protein kinase" evidence="17">
    <location>
        <begin position="646"/>
        <end position="904"/>
    </location>
</feature>
<feature type="transmembrane region" description="Helical" evidence="16">
    <location>
        <begin position="1548"/>
        <end position="1567"/>
    </location>
</feature>
<feature type="transmembrane region" description="Helical" evidence="16">
    <location>
        <begin position="1624"/>
        <end position="1644"/>
    </location>
</feature>
<evidence type="ECO:0000256" key="7">
    <source>
        <dbReference type="ARBA" id="ARBA00022741"/>
    </source>
</evidence>